<reference evidence="1 2" key="1">
    <citation type="journal article" date="2015" name="Stand. Genomic Sci.">
        <title>Genomic Encyclopedia of Bacterial and Archaeal Type Strains, Phase III: the genomes of soil and plant-associated and newly described type strains.</title>
        <authorList>
            <person name="Whitman W.B."/>
            <person name="Woyke T."/>
            <person name="Klenk H.P."/>
            <person name="Zhou Y."/>
            <person name="Lilburn T.G."/>
            <person name="Beck B.J."/>
            <person name="De Vos P."/>
            <person name="Vandamme P."/>
            <person name="Eisen J.A."/>
            <person name="Garrity G."/>
            <person name="Hugenholtz P."/>
            <person name="Kyrpides N.C."/>
        </authorList>
    </citation>
    <scope>NUCLEOTIDE SEQUENCE [LARGE SCALE GENOMIC DNA]</scope>
    <source>
        <strain evidence="1 2">ASC-9842</strain>
    </source>
</reference>
<dbReference type="EMBL" id="SGXM01000001">
    <property type="protein sequence ID" value="RZT41906.1"/>
    <property type="molecule type" value="Genomic_DNA"/>
</dbReference>
<organism evidence="1 2">
    <name type="scientific">Cupriavidus agavae</name>
    <dbReference type="NCBI Taxonomy" id="1001822"/>
    <lineage>
        <taxon>Bacteria</taxon>
        <taxon>Pseudomonadati</taxon>
        <taxon>Pseudomonadota</taxon>
        <taxon>Betaproteobacteria</taxon>
        <taxon>Burkholderiales</taxon>
        <taxon>Burkholderiaceae</taxon>
        <taxon>Cupriavidus</taxon>
    </lineage>
</organism>
<comment type="caution">
    <text evidence="1">The sequence shown here is derived from an EMBL/GenBank/DDBJ whole genome shotgun (WGS) entry which is preliminary data.</text>
</comment>
<name>A0A4Q7S6A2_9BURK</name>
<dbReference type="InterPro" id="IPR027417">
    <property type="entry name" value="P-loop_NTPase"/>
</dbReference>
<sequence length="1343" mass="148977">MPTPTYFPRRLTISGTDLLDNRVDEAGLLALTGNLVILGEPGMGKSEVMRELGRRLGVDLVTAIRLVNAKDPAKLAPAEKPLLIDGLDEAISRREGDTVDAIVAQLEDAGSPPFILSCRSREWQARSLTSMRRLYGAEPHVLTLEPFDRNEARAFLLTRNPSVDVDHVLDHLACHSLQDLYRNPLTLGLMGRVAETDSQLPATRATLFERVCTLIWPEHDPDRQDEGLAQLTQEEALSAAGAIAAGLLLGGAEAVSVAGAAQVHQGDVRLADLEALPEAKAARAVFSSKLFQSVGPSRAKLIHRVIAEYLGARWIACQTATPRARRRVLAQLQGSGGIPASLRGLHAWLAYHSPAMAKDVIAADPYGVLRYGEAAALVPHLADCLFDALCRLADDDPYFRAADWDSKTAAGLMIPALKHKIKTIIASAASSTHLRSLLIEGLQGTPLAADLADTLELIVLATDRYYSERDDAARALLPHRDRVWWRSTIAKLTDQGGEDAPRLALQLIQLIYGDVSDDLLVATLFANLGVTKSTLRYQPRRQIYTFAHFETLFAMLPSARLVRVLDVMTDYARLLGNGNWETTGEVADIAAYLIVRGIDEGVIGVAEAPSLWRWLELIGRVYDPSRDEQQTLAARLGTQQALRHAVQAYVLANDRRNDGLRTTAFRLQRRLLGLAGRSDDVIIVFDRLAQGNNKDPALRQDWKDLVCIAWGPDGLDPHVRAAAERFRRGDKPLNDFLHKLENPKKPAWELHREKLAAKRERNRKVAFEMARRRFHVMRDELRAGKLDAILQPALAYLNKFLHLPRELPPNERLSFWLGPGLCDDALSGFEAVLHRPDLPTPVEIADGLAHNTTNNYSFPILAGLHERMRYGKGFADLSTPLKQAALLISIDDDCRHLKKDGNALRAALEAEIMSTPESRQTFARLWIEPALDVGKEHVAALYKLAHDAEWRATGAALGADWLTRFPNVPATVEAKLVDCLTYGGALNALREVAEARAETVFRNVDHLLSWLAIDILVRFDAVRHDLSKIATHRPDFIWILRDRLQPTSRGRMLPLTVAQAEWIITEFREQWPYAERGGTELGSTNGNDATDFLRSLIDRIADDTSIEAAEAIARLVTGPKDGYAGLIRHMANEQRQKRAEEDTAPLTPADLILLLNDGPPANIEDLKALVREEMAVAQRKLLGDDLDSVVEFWTDNGIPRGENRCRDRLAAMIGPELGRYDIQRITEADMPQTKRADLAFARGTMQLPVEIKGQWHSEVWDAAIGQLGTQYLVDWRSEQRGMYCVLWFGDFPSATNRRLKPPPDGLPSPASADAMRSMLIKRIPEARRALIDVVVIDLSAGRP</sequence>
<keyword evidence="2" id="KW-1185">Reference proteome</keyword>
<protein>
    <submittedName>
        <fullName evidence="1">Uncharacterized protein</fullName>
    </submittedName>
</protein>
<accession>A0A4Q7S6A2</accession>
<proteinExistence type="predicted"/>
<evidence type="ECO:0000313" key="1">
    <source>
        <dbReference type="EMBL" id="RZT41906.1"/>
    </source>
</evidence>
<gene>
    <name evidence="1" type="ORF">EV147_0920</name>
</gene>
<dbReference type="Proteomes" id="UP000291078">
    <property type="component" value="Unassembled WGS sequence"/>
</dbReference>
<dbReference type="RefSeq" id="WP_198680167.1">
    <property type="nucleotide sequence ID" value="NZ_SGXM01000001.1"/>
</dbReference>
<evidence type="ECO:0000313" key="2">
    <source>
        <dbReference type="Proteomes" id="UP000291078"/>
    </source>
</evidence>
<dbReference type="SUPFAM" id="SSF52540">
    <property type="entry name" value="P-loop containing nucleoside triphosphate hydrolases"/>
    <property type="match status" value="1"/>
</dbReference>